<dbReference type="CDD" id="cd00886">
    <property type="entry name" value="MogA_MoaB"/>
    <property type="match status" value="1"/>
</dbReference>
<dbReference type="OrthoDB" id="9784492at2"/>
<keyword evidence="7" id="KW-0067">ATP-binding</keyword>
<evidence type="ECO:0000256" key="9">
    <source>
        <dbReference type="ARBA" id="ARBA00051131"/>
    </source>
</evidence>
<evidence type="ECO:0000313" key="12">
    <source>
        <dbReference type="EMBL" id="TCP18481.1"/>
    </source>
</evidence>
<dbReference type="PANTHER" id="PTHR43764:SF1">
    <property type="entry name" value="MOLYBDOPTERIN MOLYBDOTRANSFERASE"/>
    <property type="match status" value="1"/>
</dbReference>
<dbReference type="SMART" id="SM00852">
    <property type="entry name" value="MoCF_biosynth"/>
    <property type="match status" value="1"/>
</dbReference>
<dbReference type="PROSITE" id="PS01078">
    <property type="entry name" value="MOCF_BIOSYNTHESIS_1"/>
    <property type="match status" value="1"/>
</dbReference>
<evidence type="ECO:0000256" key="2">
    <source>
        <dbReference type="ARBA" id="ARBA00006112"/>
    </source>
</evidence>
<keyword evidence="5 12" id="KW-0808">Transferase</keyword>
<comment type="pathway">
    <text evidence="1">Cofactor biosynthesis; molybdopterin biosynthesis.</text>
</comment>
<comment type="catalytic activity">
    <reaction evidence="9">
        <text>molybdopterin + ATP + H(+) = adenylyl-molybdopterin + diphosphate</text>
        <dbReference type="Rhea" id="RHEA:31331"/>
        <dbReference type="ChEBI" id="CHEBI:15378"/>
        <dbReference type="ChEBI" id="CHEBI:30616"/>
        <dbReference type="ChEBI" id="CHEBI:33019"/>
        <dbReference type="ChEBI" id="CHEBI:58698"/>
        <dbReference type="ChEBI" id="CHEBI:62727"/>
        <dbReference type="EC" id="2.7.7.75"/>
    </reaction>
</comment>
<evidence type="ECO:0000256" key="1">
    <source>
        <dbReference type="ARBA" id="ARBA00005046"/>
    </source>
</evidence>
<dbReference type="AlphaFoldDB" id="A0A4R2NBG4"/>
<keyword evidence="13" id="KW-1185">Reference proteome</keyword>
<dbReference type="Gene3D" id="3.40.980.10">
    <property type="entry name" value="MoaB/Mog-like domain"/>
    <property type="match status" value="1"/>
</dbReference>
<dbReference type="EMBL" id="SLXJ01000002">
    <property type="protein sequence ID" value="TCP18481.1"/>
    <property type="molecule type" value="Genomic_DNA"/>
</dbReference>
<evidence type="ECO:0000256" key="3">
    <source>
        <dbReference type="ARBA" id="ARBA00012509"/>
    </source>
</evidence>
<sequence length="208" mass="22698">MTADSNNTPSPNIAYPSQEKLKIGLVSVSDRASKGIYLDEGIPALTQWLNAALQTPIEYETRLIPDEQAIIEQTLTELVDTLGCHLVLTTGGTGPAKRDVTPDATLAVAHREMPGFGEQMRQVSLHFVPTALLSRQVGVIRHHSLILNLPGQPKAIKETLEGVKDTDGKAIVRGIFSAVPYCLQLLSNIYVETNAEICESFRPKSARR</sequence>
<evidence type="ECO:0000256" key="7">
    <source>
        <dbReference type="ARBA" id="ARBA00022840"/>
    </source>
</evidence>
<organism evidence="12 13">
    <name type="scientific">Nicoletella semolina</name>
    <dbReference type="NCBI Taxonomy" id="271160"/>
    <lineage>
        <taxon>Bacteria</taxon>
        <taxon>Pseudomonadati</taxon>
        <taxon>Pseudomonadota</taxon>
        <taxon>Gammaproteobacteria</taxon>
        <taxon>Pasteurellales</taxon>
        <taxon>Pasteurellaceae</taxon>
        <taxon>Nicoletella</taxon>
    </lineage>
</organism>
<evidence type="ECO:0000256" key="5">
    <source>
        <dbReference type="ARBA" id="ARBA00022679"/>
    </source>
</evidence>
<comment type="caution">
    <text evidence="12">The sequence shown here is derived from an EMBL/GenBank/DDBJ whole genome shotgun (WGS) entry which is preliminary data.</text>
</comment>
<dbReference type="NCBIfam" id="TIGR00177">
    <property type="entry name" value="molyb_syn"/>
    <property type="match status" value="1"/>
</dbReference>
<dbReference type="Proteomes" id="UP000295537">
    <property type="component" value="Unassembled WGS sequence"/>
</dbReference>
<proteinExistence type="inferred from homology"/>
<dbReference type="InterPro" id="IPR051920">
    <property type="entry name" value="MPT_Adenylyltrnsfr/MoaC-Rel"/>
</dbReference>
<dbReference type="UniPathway" id="UPA00344"/>
<evidence type="ECO:0000256" key="6">
    <source>
        <dbReference type="ARBA" id="ARBA00022741"/>
    </source>
</evidence>
<comment type="function">
    <text evidence="10">Catalyzes the adenylation of molybdopterin as part of the biosynthesis of the molybdenum-cofactor.</text>
</comment>
<evidence type="ECO:0000259" key="11">
    <source>
        <dbReference type="SMART" id="SM00852"/>
    </source>
</evidence>
<name>A0A4R2NBG4_9PAST</name>
<evidence type="ECO:0000256" key="10">
    <source>
        <dbReference type="ARBA" id="ARBA00058212"/>
    </source>
</evidence>
<dbReference type="Pfam" id="PF00994">
    <property type="entry name" value="MoCF_biosynth"/>
    <property type="match status" value="1"/>
</dbReference>
<accession>A0A4R2NBG4</accession>
<feature type="domain" description="MoaB/Mog" evidence="11">
    <location>
        <begin position="24"/>
        <end position="170"/>
    </location>
</feature>
<keyword evidence="6" id="KW-0547">Nucleotide-binding</keyword>
<gene>
    <name evidence="12" type="ORF">EV693_102161</name>
</gene>
<dbReference type="GO" id="GO:0061598">
    <property type="term" value="F:molybdopterin adenylyltransferase activity"/>
    <property type="evidence" value="ECO:0007669"/>
    <property type="project" value="UniProtKB-EC"/>
</dbReference>
<protein>
    <recommendedName>
        <fullName evidence="4">Molybdopterin adenylyltransferase</fullName>
        <ecNumber evidence="3">2.7.7.75</ecNumber>
    </recommendedName>
</protein>
<dbReference type="FunFam" id="3.40.980.10:FF:000005">
    <property type="entry name" value="Molybdopterin biosynthesis mog protein"/>
    <property type="match status" value="1"/>
</dbReference>
<dbReference type="GO" id="GO:0005524">
    <property type="term" value="F:ATP binding"/>
    <property type="evidence" value="ECO:0007669"/>
    <property type="project" value="UniProtKB-KW"/>
</dbReference>
<dbReference type="EC" id="2.7.7.75" evidence="3"/>
<dbReference type="InterPro" id="IPR036425">
    <property type="entry name" value="MoaB/Mog-like_dom_sf"/>
</dbReference>
<evidence type="ECO:0000256" key="4">
    <source>
        <dbReference type="ARBA" id="ARBA00013491"/>
    </source>
</evidence>
<dbReference type="NCBIfam" id="NF006932">
    <property type="entry name" value="PRK09417.1"/>
    <property type="match status" value="1"/>
</dbReference>
<evidence type="ECO:0000256" key="8">
    <source>
        <dbReference type="ARBA" id="ARBA00023150"/>
    </source>
</evidence>
<dbReference type="SUPFAM" id="SSF53218">
    <property type="entry name" value="Molybdenum cofactor biosynthesis proteins"/>
    <property type="match status" value="1"/>
</dbReference>
<dbReference type="RefSeq" id="WP_132500729.1">
    <property type="nucleotide sequence ID" value="NZ_LVXA01000001.1"/>
</dbReference>
<keyword evidence="8" id="KW-0501">Molybdenum cofactor biosynthesis</keyword>
<dbReference type="GO" id="GO:0006777">
    <property type="term" value="P:Mo-molybdopterin cofactor biosynthetic process"/>
    <property type="evidence" value="ECO:0007669"/>
    <property type="project" value="UniProtKB-KW"/>
</dbReference>
<dbReference type="PANTHER" id="PTHR43764">
    <property type="entry name" value="MOLYBDENUM COFACTOR BIOSYNTHESIS"/>
    <property type="match status" value="1"/>
</dbReference>
<evidence type="ECO:0000313" key="13">
    <source>
        <dbReference type="Proteomes" id="UP000295537"/>
    </source>
</evidence>
<dbReference type="InterPro" id="IPR008284">
    <property type="entry name" value="MoCF_biosynth_CS"/>
</dbReference>
<comment type="similarity">
    <text evidence="2">Belongs to the MoaB/Mog family.</text>
</comment>
<dbReference type="InterPro" id="IPR001453">
    <property type="entry name" value="MoaB/Mog_dom"/>
</dbReference>
<reference evidence="12 13" key="1">
    <citation type="submission" date="2019-03" db="EMBL/GenBank/DDBJ databases">
        <title>Genomic Encyclopedia of Type Strains, Phase IV (KMG-IV): sequencing the most valuable type-strain genomes for metagenomic binning, comparative biology and taxonomic classification.</title>
        <authorList>
            <person name="Goeker M."/>
        </authorList>
    </citation>
    <scope>NUCLEOTIDE SEQUENCE [LARGE SCALE GENOMIC DNA]</scope>
    <source>
        <strain evidence="12 13">DSM 16380</strain>
    </source>
</reference>
<keyword evidence="12" id="KW-0548">Nucleotidyltransferase</keyword>